<proteinExistence type="inferred from homology"/>
<sequence length="160" mass="18096">MKLYDFLSTHNISFEQYQHPPLYTCEDANILASHIPGDKTKNLFLRDRKGKRHFLIIVNDHKTVALDKLAAQLNVTKLSFASAERLNQYLGIEPGAVSLLSLINDQNQSVELLIDKDVWACSTMQCHPLINTSTLVISMHAIEKFIRATGHELQLISIPE</sequence>
<evidence type="ECO:0000313" key="4">
    <source>
        <dbReference type="Proteomes" id="UP001528823"/>
    </source>
</evidence>
<dbReference type="PANTHER" id="PTHR31423">
    <property type="entry name" value="YBAK DOMAIN-CONTAINING PROTEIN"/>
    <property type="match status" value="1"/>
</dbReference>
<gene>
    <name evidence="3" type="ORF">ORQ98_19945</name>
</gene>
<evidence type="ECO:0000256" key="1">
    <source>
        <dbReference type="ARBA" id="ARBA00010201"/>
    </source>
</evidence>
<evidence type="ECO:0000259" key="2">
    <source>
        <dbReference type="Pfam" id="PF04073"/>
    </source>
</evidence>
<dbReference type="PANTHER" id="PTHR31423:SF3">
    <property type="entry name" value="PROLYL-TRNA SYNTHETASE ASSOCIATED DOMAIN-CONTAINING PROTEIN 1-RELATED"/>
    <property type="match status" value="1"/>
</dbReference>
<dbReference type="Gene3D" id="3.90.960.10">
    <property type="entry name" value="YbaK/aminoacyl-tRNA synthetase-associated domain"/>
    <property type="match status" value="1"/>
</dbReference>
<accession>A0ABT5UDE5</accession>
<dbReference type="InterPro" id="IPR040285">
    <property type="entry name" value="ProX/PRXD1"/>
</dbReference>
<dbReference type="InterPro" id="IPR007214">
    <property type="entry name" value="YbaK/aa-tRNA-synth-assoc-dom"/>
</dbReference>
<evidence type="ECO:0000313" key="3">
    <source>
        <dbReference type="EMBL" id="MDE1464235.1"/>
    </source>
</evidence>
<comment type="caution">
    <text evidence="3">The sequence shown here is derived from an EMBL/GenBank/DDBJ whole genome shotgun (WGS) entry which is preliminary data.</text>
</comment>
<feature type="domain" description="YbaK/aminoacyl-tRNA synthetase-associated" evidence="2">
    <location>
        <begin position="19"/>
        <end position="145"/>
    </location>
</feature>
<comment type="similarity">
    <text evidence="1">Belongs to the PRORSD1 family.</text>
</comment>
<name>A0ABT5UDE5_9GAMM</name>
<dbReference type="SUPFAM" id="SSF55826">
    <property type="entry name" value="YbaK/ProRS associated domain"/>
    <property type="match status" value="1"/>
</dbReference>
<protein>
    <submittedName>
        <fullName evidence="3">Prolyl-tRNA synthetase associated domain-containing protein</fullName>
    </submittedName>
</protein>
<dbReference type="RefSeq" id="WP_274690565.1">
    <property type="nucleotide sequence ID" value="NZ_JAPMOU010000031.1"/>
</dbReference>
<keyword evidence="4" id="KW-1185">Reference proteome</keyword>
<organism evidence="3 4">
    <name type="scientific">Spartinivicinus poritis</name>
    <dbReference type="NCBI Taxonomy" id="2994640"/>
    <lineage>
        <taxon>Bacteria</taxon>
        <taxon>Pseudomonadati</taxon>
        <taxon>Pseudomonadota</taxon>
        <taxon>Gammaproteobacteria</taxon>
        <taxon>Oceanospirillales</taxon>
        <taxon>Zooshikellaceae</taxon>
        <taxon>Spartinivicinus</taxon>
    </lineage>
</organism>
<reference evidence="3 4" key="1">
    <citation type="submission" date="2022-11" db="EMBL/GenBank/DDBJ databases">
        <title>Spartinivicinus poritis sp. nov., isolated from scleractinian coral Porites lutea.</title>
        <authorList>
            <person name="Zhang G."/>
            <person name="Cai L."/>
            <person name="Wei Q."/>
        </authorList>
    </citation>
    <scope>NUCLEOTIDE SEQUENCE [LARGE SCALE GENOMIC DNA]</scope>
    <source>
        <strain evidence="3 4">A2-2</strain>
    </source>
</reference>
<dbReference type="CDD" id="cd04335">
    <property type="entry name" value="PrdX_deacylase"/>
    <property type="match status" value="1"/>
</dbReference>
<dbReference type="Proteomes" id="UP001528823">
    <property type="component" value="Unassembled WGS sequence"/>
</dbReference>
<dbReference type="EMBL" id="JAPMOU010000031">
    <property type="protein sequence ID" value="MDE1464235.1"/>
    <property type="molecule type" value="Genomic_DNA"/>
</dbReference>
<dbReference type="InterPro" id="IPR036754">
    <property type="entry name" value="YbaK/aa-tRNA-synt-asso_dom_sf"/>
</dbReference>
<dbReference type="Pfam" id="PF04073">
    <property type="entry name" value="tRNA_edit"/>
    <property type="match status" value="1"/>
</dbReference>